<dbReference type="EMBL" id="JBBKAI010000002">
    <property type="protein sequence ID" value="MEJ8655050.1"/>
    <property type="molecule type" value="Genomic_DNA"/>
</dbReference>
<reference evidence="1" key="1">
    <citation type="submission" date="2024-03" db="EMBL/GenBank/DDBJ databases">
        <title>Novel Streptomyces species of biotechnological and ecological value are a feature of Machair soil.</title>
        <authorList>
            <person name="Prole J.R."/>
            <person name="Goodfellow M."/>
            <person name="Allenby N."/>
            <person name="Ward A.C."/>
        </authorList>
    </citation>
    <scope>NUCLEOTIDE SEQUENCE</scope>
    <source>
        <strain evidence="1">MS1.AVA.4</strain>
    </source>
</reference>
<comment type="caution">
    <text evidence="1">The sequence shown here is derived from an EMBL/GenBank/DDBJ whole genome shotgun (WGS) entry which is preliminary data.</text>
</comment>
<gene>
    <name evidence="1" type="ORF">WKI58_00670</name>
</gene>
<name>A0ACC6Q9U8_9ACTN</name>
<proteinExistence type="predicted"/>
<evidence type="ECO:0000313" key="2">
    <source>
        <dbReference type="Proteomes" id="UP001375539"/>
    </source>
</evidence>
<protein>
    <submittedName>
        <fullName evidence="1">Uncharacterized protein</fullName>
    </submittedName>
</protein>
<dbReference type="Proteomes" id="UP001375539">
    <property type="component" value="Unassembled WGS sequence"/>
</dbReference>
<sequence>MMRTPEGLTLVLDVLPATFPWVRCLTAHDVREFSVELVESLRAATDLDNAAVAQLITEWKHTAEIHADPELRAALLTDAGEDFGPVPEPGAAA</sequence>
<accession>A0ACC6Q9U8</accession>
<evidence type="ECO:0000313" key="1">
    <source>
        <dbReference type="EMBL" id="MEJ8655050.1"/>
    </source>
</evidence>
<organism evidence="1 2">
    <name type="scientific">Streptomyces pratisoli</name>
    <dbReference type="NCBI Taxonomy" id="3139917"/>
    <lineage>
        <taxon>Bacteria</taxon>
        <taxon>Bacillati</taxon>
        <taxon>Actinomycetota</taxon>
        <taxon>Actinomycetes</taxon>
        <taxon>Kitasatosporales</taxon>
        <taxon>Streptomycetaceae</taxon>
        <taxon>Streptomyces</taxon>
    </lineage>
</organism>
<keyword evidence="2" id="KW-1185">Reference proteome</keyword>